<accession>D5X8Z3</accession>
<dbReference type="KEGG" id="tjr:TherJR_0097"/>
<organism evidence="2 3">
    <name type="scientific">Thermincola potens (strain JR)</name>
    <dbReference type="NCBI Taxonomy" id="635013"/>
    <lineage>
        <taxon>Bacteria</taxon>
        <taxon>Bacillati</taxon>
        <taxon>Bacillota</taxon>
        <taxon>Clostridia</taxon>
        <taxon>Eubacteriales</taxon>
        <taxon>Thermincolaceae</taxon>
        <taxon>Thermincola</taxon>
    </lineage>
</organism>
<keyword evidence="3" id="KW-1185">Reference proteome</keyword>
<gene>
    <name evidence="2" type="ordered locus">TherJR_0097</name>
</gene>
<dbReference type="Proteomes" id="UP000002377">
    <property type="component" value="Chromosome"/>
</dbReference>
<evidence type="ECO:0000256" key="1">
    <source>
        <dbReference type="SAM" id="Phobius"/>
    </source>
</evidence>
<proteinExistence type="predicted"/>
<keyword evidence="1" id="KW-0472">Membrane</keyword>
<feature type="transmembrane region" description="Helical" evidence="1">
    <location>
        <begin position="6"/>
        <end position="24"/>
    </location>
</feature>
<name>D5X8Z3_THEPJ</name>
<reference evidence="2 3" key="1">
    <citation type="submission" date="2010-05" db="EMBL/GenBank/DDBJ databases">
        <title>Complete sequence of Thermincola sp. JR.</title>
        <authorList>
            <consortium name="US DOE Joint Genome Institute"/>
            <person name="Lucas S."/>
            <person name="Copeland A."/>
            <person name="Lapidus A."/>
            <person name="Cheng J.-F."/>
            <person name="Bruce D."/>
            <person name="Goodwin L."/>
            <person name="Pitluck S."/>
            <person name="Chertkov O."/>
            <person name="Detter J.C."/>
            <person name="Han C."/>
            <person name="Tapia R."/>
            <person name="Land M."/>
            <person name="Hauser L."/>
            <person name="Kyrpides N."/>
            <person name="Mikhailova N."/>
            <person name="Hazen T.C."/>
            <person name="Woyke T."/>
        </authorList>
    </citation>
    <scope>NUCLEOTIDE SEQUENCE [LARGE SCALE GENOMIC DNA]</scope>
    <source>
        <strain evidence="2 3">JR</strain>
    </source>
</reference>
<protein>
    <submittedName>
        <fullName evidence="2">Uncharacterized protein</fullName>
    </submittedName>
</protein>
<dbReference type="HOGENOM" id="CLU_3158819_0_0_9"/>
<dbReference type="EMBL" id="CP002028">
    <property type="protein sequence ID" value="ADG80993.1"/>
    <property type="molecule type" value="Genomic_DNA"/>
</dbReference>
<evidence type="ECO:0000313" key="3">
    <source>
        <dbReference type="Proteomes" id="UP000002377"/>
    </source>
</evidence>
<sequence length="48" mass="5627">MEPFNLVIGLIIMIVVIRIAFKILKDYGINFVGVFQVAWKKIKKYIDK</sequence>
<dbReference type="AlphaFoldDB" id="D5X8Z3"/>
<keyword evidence="1" id="KW-1133">Transmembrane helix</keyword>
<evidence type="ECO:0000313" key="2">
    <source>
        <dbReference type="EMBL" id="ADG80993.1"/>
    </source>
</evidence>
<keyword evidence="1" id="KW-0812">Transmembrane</keyword>